<feature type="signal peptide" evidence="5">
    <location>
        <begin position="1"/>
        <end position="19"/>
    </location>
</feature>
<evidence type="ECO:0000256" key="5">
    <source>
        <dbReference type="SAM" id="SignalP"/>
    </source>
</evidence>
<protein>
    <submittedName>
        <fullName evidence="7">C40 family peptidase</fullName>
    </submittedName>
</protein>
<dbReference type="Gene3D" id="3.90.1720.10">
    <property type="entry name" value="endopeptidase domain like (from Nostoc punctiforme)"/>
    <property type="match status" value="1"/>
</dbReference>
<evidence type="ECO:0000313" key="7">
    <source>
        <dbReference type="EMBL" id="MFC0213971.1"/>
    </source>
</evidence>
<proteinExistence type="inferred from homology"/>
<comment type="caution">
    <text evidence="7">The sequence shown here is derived from an EMBL/GenBank/DDBJ whole genome shotgun (WGS) entry which is preliminary data.</text>
</comment>
<feature type="chain" id="PRO_5046672811" evidence="5">
    <location>
        <begin position="20"/>
        <end position="156"/>
    </location>
</feature>
<evidence type="ECO:0000256" key="2">
    <source>
        <dbReference type="ARBA" id="ARBA00022670"/>
    </source>
</evidence>
<dbReference type="PANTHER" id="PTHR47053:SF1">
    <property type="entry name" value="MUREIN DD-ENDOPEPTIDASE MEPH-RELATED"/>
    <property type="match status" value="1"/>
</dbReference>
<keyword evidence="5" id="KW-0732">Signal</keyword>
<keyword evidence="4" id="KW-0788">Thiol protease</keyword>
<evidence type="ECO:0000313" key="8">
    <source>
        <dbReference type="Proteomes" id="UP001589776"/>
    </source>
</evidence>
<evidence type="ECO:0000256" key="4">
    <source>
        <dbReference type="ARBA" id="ARBA00022807"/>
    </source>
</evidence>
<dbReference type="InterPro" id="IPR051202">
    <property type="entry name" value="Peptidase_C40"/>
</dbReference>
<dbReference type="Proteomes" id="UP001589776">
    <property type="component" value="Unassembled WGS sequence"/>
</dbReference>
<keyword evidence="3" id="KW-0378">Hydrolase</keyword>
<dbReference type="InterPro" id="IPR038765">
    <property type="entry name" value="Papain-like_cys_pep_sf"/>
</dbReference>
<keyword evidence="8" id="KW-1185">Reference proteome</keyword>
<dbReference type="PANTHER" id="PTHR47053">
    <property type="entry name" value="MUREIN DD-ENDOPEPTIDASE MEPH-RELATED"/>
    <property type="match status" value="1"/>
</dbReference>
<dbReference type="SUPFAM" id="SSF54001">
    <property type="entry name" value="Cysteine proteinases"/>
    <property type="match status" value="1"/>
</dbReference>
<feature type="domain" description="NlpC/P60" evidence="6">
    <location>
        <begin position="32"/>
        <end position="156"/>
    </location>
</feature>
<comment type="similarity">
    <text evidence="1">Belongs to the peptidase C40 family.</text>
</comment>
<organism evidence="7 8">
    <name type="scientific">Paenibacillus chartarius</name>
    <dbReference type="NCBI Taxonomy" id="747481"/>
    <lineage>
        <taxon>Bacteria</taxon>
        <taxon>Bacillati</taxon>
        <taxon>Bacillota</taxon>
        <taxon>Bacilli</taxon>
        <taxon>Bacillales</taxon>
        <taxon>Paenibacillaceae</taxon>
        <taxon>Paenibacillus</taxon>
    </lineage>
</organism>
<evidence type="ECO:0000259" key="6">
    <source>
        <dbReference type="PROSITE" id="PS51935"/>
    </source>
</evidence>
<dbReference type="InterPro" id="IPR000064">
    <property type="entry name" value="NLP_P60_dom"/>
</dbReference>
<reference evidence="7 8" key="1">
    <citation type="submission" date="2024-09" db="EMBL/GenBank/DDBJ databases">
        <authorList>
            <person name="Sun Q."/>
            <person name="Mori K."/>
        </authorList>
    </citation>
    <scope>NUCLEOTIDE SEQUENCE [LARGE SCALE GENOMIC DNA]</scope>
    <source>
        <strain evidence="7 8">CCM 7759</strain>
    </source>
</reference>
<accession>A0ABV6DMU3</accession>
<name>A0ABV6DMU3_9BACL</name>
<dbReference type="Pfam" id="PF00877">
    <property type="entry name" value="NLPC_P60"/>
    <property type="match status" value="1"/>
</dbReference>
<keyword evidence="2" id="KW-0645">Protease</keyword>
<evidence type="ECO:0000256" key="3">
    <source>
        <dbReference type="ARBA" id="ARBA00022801"/>
    </source>
</evidence>
<sequence length="156" mass="17045">MLTAAALSLSILASTSVVNVPLFGPSTAEAAITTGDRLVGNAEWYYGKVTYVFGSRDLANLRLDCSSFTQLVYKNLNISIPWGSKAQAAKGRYVSRSSLQKGDLVFFRTHGSAIDHVAIYQGGGRIIHNLPNRGIVSSNMNDSYWSSRYVTARHIR</sequence>
<dbReference type="RefSeq" id="WP_377471370.1">
    <property type="nucleotide sequence ID" value="NZ_JBHLWN010000067.1"/>
</dbReference>
<evidence type="ECO:0000256" key="1">
    <source>
        <dbReference type="ARBA" id="ARBA00007074"/>
    </source>
</evidence>
<dbReference type="EMBL" id="JBHLWN010000067">
    <property type="protein sequence ID" value="MFC0213971.1"/>
    <property type="molecule type" value="Genomic_DNA"/>
</dbReference>
<gene>
    <name evidence="7" type="ORF">ACFFK0_16190</name>
</gene>
<dbReference type="PROSITE" id="PS51935">
    <property type="entry name" value="NLPC_P60"/>
    <property type="match status" value="1"/>
</dbReference>